<dbReference type="PANTHER" id="PTHR23076:SF97">
    <property type="entry name" value="ATP-DEPENDENT ZINC METALLOPROTEASE YME1L1"/>
    <property type="match status" value="1"/>
</dbReference>
<accession>A0A382DEI6</accession>
<dbReference type="EMBL" id="UINC01038824">
    <property type="protein sequence ID" value="SVB36394.1"/>
    <property type="molecule type" value="Genomic_DNA"/>
</dbReference>
<evidence type="ECO:0000256" key="1">
    <source>
        <dbReference type="SAM" id="MobiDB-lite"/>
    </source>
</evidence>
<dbReference type="CDD" id="cd19481">
    <property type="entry name" value="RecA-like_protease"/>
    <property type="match status" value="1"/>
</dbReference>
<dbReference type="AlphaFoldDB" id="A0A382DEI6"/>
<protein>
    <recommendedName>
        <fullName evidence="2">AAA+ ATPase domain-containing protein</fullName>
    </recommendedName>
</protein>
<dbReference type="Pfam" id="PF00004">
    <property type="entry name" value="AAA"/>
    <property type="match status" value="1"/>
</dbReference>
<dbReference type="SMART" id="SM00382">
    <property type="entry name" value="AAA"/>
    <property type="match status" value="1"/>
</dbReference>
<feature type="domain" description="AAA+ ATPase" evidence="2">
    <location>
        <begin position="244"/>
        <end position="371"/>
    </location>
</feature>
<dbReference type="InterPro" id="IPR003960">
    <property type="entry name" value="ATPase_AAA_CS"/>
</dbReference>
<dbReference type="GO" id="GO:0006508">
    <property type="term" value="P:proteolysis"/>
    <property type="evidence" value="ECO:0007669"/>
    <property type="project" value="TreeGrafter"/>
</dbReference>
<dbReference type="GO" id="GO:0005524">
    <property type="term" value="F:ATP binding"/>
    <property type="evidence" value="ECO:0007669"/>
    <property type="project" value="InterPro"/>
</dbReference>
<dbReference type="PANTHER" id="PTHR23076">
    <property type="entry name" value="METALLOPROTEASE M41 FTSH"/>
    <property type="match status" value="1"/>
</dbReference>
<name>A0A382DEI6_9ZZZZ</name>
<sequence length="416" mass="46826">MSNSKTRNSKQKNDKAKKTTVATLETPLGPCRVDLKAAKDAFDEARKWDCSPPTAEERCHEDYLGGTVSKHLDFWPSRQGSLMLTELEPFVLKEWTVDRLTHFVNRGKKEVDPSYREVKTGVGKAVEVAIGSTMCIQNRDSGARLCLSTWIDCEGDVRLDIRFNRNDENGPQIAWDFLRGFKEHYYAHGPQRGAVFDVNLNFIPRHSGAGEKLVLPEHTQRQVDLHIHCFCDHRAQIEAEGMPTNKGIILSGPPGTGKTLLVKAVVEKTDMTTILVSPEMIRNDTISSVYNTARRYSPSLVILEDVDTSAGIHRKLRDHPVLGEVLQALDGISDNAGVFTIATTNYLERIDDALKDRPGRFSRIITVPVPDAETRRVLIERLAPEFRVDEADLDLDWLTENTQGYTGDWLRNLFVT</sequence>
<gene>
    <name evidence="3" type="ORF">METZ01_LOCUS189248</name>
</gene>
<evidence type="ECO:0000259" key="2">
    <source>
        <dbReference type="SMART" id="SM00382"/>
    </source>
</evidence>
<feature type="region of interest" description="Disordered" evidence="1">
    <location>
        <begin position="1"/>
        <end position="21"/>
    </location>
</feature>
<dbReference type="GO" id="GO:0016887">
    <property type="term" value="F:ATP hydrolysis activity"/>
    <property type="evidence" value="ECO:0007669"/>
    <property type="project" value="InterPro"/>
</dbReference>
<organism evidence="3">
    <name type="scientific">marine metagenome</name>
    <dbReference type="NCBI Taxonomy" id="408172"/>
    <lineage>
        <taxon>unclassified sequences</taxon>
        <taxon>metagenomes</taxon>
        <taxon>ecological metagenomes</taxon>
    </lineage>
</organism>
<feature type="non-terminal residue" evidence="3">
    <location>
        <position position="416"/>
    </location>
</feature>
<dbReference type="InterPro" id="IPR003959">
    <property type="entry name" value="ATPase_AAA_core"/>
</dbReference>
<dbReference type="Gene3D" id="3.40.50.300">
    <property type="entry name" value="P-loop containing nucleotide triphosphate hydrolases"/>
    <property type="match status" value="1"/>
</dbReference>
<dbReference type="InterPro" id="IPR027417">
    <property type="entry name" value="P-loop_NTPase"/>
</dbReference>
<proteinExistence type="predicted"/>
<dbReference type="Gene3D" id="1.10.8.60">
    <property type="match status" value="1"/>
</dbReference>
<dbReference type="GO" id="GO:0004176">
    <property type="term" value="F:ATP-dependent peptidase activity"/>
    <property type="evidence" value="ECO:0007669"/>
    <property type="project" value="TreeGrafter"/>
</dbReference>
<evidence type="ECO:0000313" key="3">
    <source>
        <dbReference type="EMBL" id="SVB36394.1"/>
    </source>
</evidence>
<reference evidence="3" key="1">
    <citation type="submission" date="2018-05" db="EMBL/GenBank/DDBJ databases">
        <authorList>
            <person name="Lanie J.A."/>
            <person name="Ng W.-L."/>
            <person name="Kazmierczak K.M."/>
            <person name="Andrzejewski T.M."/>
            <person name="Davidsen T.M."/>
            <person name="Wayne K.J."/>
            <person name="Tettelin H."/>
            <person name="Glass J.I."/>
            <person name="Rusch D."/>
            <person name="Podicherti R."/>
            <person name="Tsui H.-C.T."/>
            <person name="Winkler M.E."/>
        </authorList>
    </citation>
    <scope>NUCLEOTIDE SEQUENCE</scope>
</reference>
<dbReference type="SUPFAM" id="SSF52540">
    <property type="entry name" value="P-loop containing nucleoside triphosphate hydrolases"/>
    <property type="match status" value="1"/>
</dbReference>
<dbReference type="PROSITE" id="PS00674">
    <property type="entry name" value="AAA"/>
    <property type="match status" value="1"/>
</dbReference>
<dbReference type="InterPro" id="IPR003593">
    <property type="entry name" value="AAA+_ATPase"/>
</dbReference>